<organism evidence="1 2">
    <name type="scientific">Chitinophaga pinensis (strain ATCC 43595 / DSM 2588 / LMG 13176 / NBRC 15968 / NCIMB 11800 / UQM 2034)</name>
    <dbReference type="NCBI Taxonomy" id="485918"/>
    <lineage>
        <taxon>Bacteria</taxon>
        <taxon>Pseudomonadati</taxon>
        <taxon>Bacteroidota</taxon>
        <taxon>Chitinophagia</taxon>
        <taxon>Chitinophagales</taxon>
        <taxon>Chitinophagaceae</taxon>
        <taxon>Chitinophaga</taxon>
    </lineage>
</organism>
<dbReference type="EMBL" id="CP001699">
    <property type="protein sequence ID" value="ACU62205.1"/>
    <property type="molecule type" value="Genomic_DNA"/>
</dbReference>
<name>A0A979G7G4_CHIPD</name>
<dbReference type="RefSeq" id="WP_012792373.1">
    <property type="nucleotide sequence ID" value="NC_013132.1"/>
</dbReference>
<gene>
    <name evidence="1" type="ordered locus">Cpin_4770</name>
</gene>
<sequence length="188" mass="19806">MAIVKDNIFTTGVSGTIGKKMTLSIRKGKTIVGVKRGPNSLPPTEEQLAVQNRFTDAATFAKNAIQDPVLKAAYQKAAKGGQSAFNAAFRDAALPPVIRLIDTSAYKGQTGDSITINAHDVLPPVGVKVTILSQAGVELESGDALPDDHKRYWKYSVTAANAALTGTVIRVEATDVPGNKGSQEITIS</sequence>
<dbReference type="OrthoDB" id="662803at2"/>
<reference evidence="2" key="1">
    <citation type="submission" date="2009-08" db="EMBL/GenBank/DDBJ databases">
        <title>The complete genome of Chitinophaga pinensis DSM 2588.</title>
        <authorList>
            <consortium name="US DOE Joint Genome Institute (JGI-PGF)"/>
            <person name="Lucas S."/>
            <person name="Copeland A."/>
            <person name="Lapidus A."/>
            <person name="Glavina del Rio T."/>
            <person name="Dalin E."/>
            <person name="Tice H."/>
            <person name="Bruce D."/>
            <person name="Goodwin L."/>
            <person name="Pitluck S."/>
            <person name="Kyrpides N."/>
            <person name="Mavromatis K."/>
            <person name="Ivanova N."/>
            <person name="Mikhailova N."/>
            <person name="Sims D."/>
            <person name="Meinche L."/>
            <person name="Brettin T."/>
            <person name="Detter J.C."/>
            <person name="Han C."/>
            <person name="Larimer F."/>
            <person name="Land M."/>
            <person name="Hauser L."/>
            <person name="Markowitz V."/>
            <person name="Cheng J.-F."/>
            <person name="Hugenholtz P."/>
            <person name="Woyke T."/>
            <person name="Wu D."/>
            <person name="Spring S."/>
            <person name="Klenk H.-P."/>
            <person name="Eisen J.A."/>
        </authorList>
    </citation>
    <scope>NUCLEOTIDE SEQUENCE [LARGE SCALE GENOMIC DNA]</scope>
    <source>
        <strain evidence="2">ATCC 43595 / DSM 2588 / LMG 13176 / NBRC 15968 / NCIMB 11800 / UQM 2034</strain>
    </source>
</reference>
<evidence type="ECO:0000313" key="2">
    <source>
        <dbReference type="Proteomes" id="UP000002215"/>
    </source>
</evidence>
<reference evidence="1 2" key="2">
    <citation type="journal article" date="2010" name="Stand. Genomic Sci.">
        <title>Complete genome sequence of Chitinophaga pinensis type strain (UQM 2034).</title>
        <authorList>
            <person name="Glavina Del Rio T."/>
            <person name="Abt B."/>
            <person name="Spring S."/>
            <person name="Lapidus A."/>
            <person name="Nolan M."/>
            <person name="Tice H."/>
            <person name="Copeland A."/>
            <person name="Cheng J.F."/>
            <person name="Chen F."/>
            <person name="Bruce D."/>
            <person name="Goodwin L."/>
            <person name="Pitluck S."/>
            <person name="Ivanova N."/>
            <person name="Mavromatis K."/>
            <person name="Mikhailova N."/>
            <person name="Pati A."/>
            <person name="Chen A."/>
            <person name="Palaniappan K."/>
            <person name="Land M."/>
            <person name="Hauser L."/>
            <person name="Chang Y.J."/>
            <person name="Jeffries C.D."/>
            <person name="Chain P."/>
            <person name="Saunders E."/>
            <person name="Detter J.C."/>
            <person name="Brettin T."/>
            <person name="Rohde M."/>
            <person name="Goker M."/>
            <person name="Bristow J."/>
            <person name="Eisen J.A."/>
            <person name="Markowitz V."/>
            <person name="Hugenholtz P."/>
            <person name="Kyrpides N.C."/>
            <person name="Klenk H.P."/>
            <person name="Lucas S."/>
        </authorList>
    </citation>
    <scope>NUCLEOTIDE SEQUENCE [LARGE SCALE GENOMIC DNA]</scope>
    <source>
        <strain evidence="2">ATCC 43595 / DSM 2588 / LMG 13176 / NBRC 15968 / NCIMB 11800 / UQM 2034</strain>
    </source>
</reference>
<protein>
    <submittedName>
        <fullName evidence="1">Uncharacterized protein</fullName>
    </submittedName>
</protein>
<accession>A0A979G7G4</accession>
<evidence type="ECO:0000313" key="1">
    <source>
        <dbReference type="EMBL" id="ACU62205.1"/>
    </source>
</evidence>
<dbReference type="KEGG" id="cpi:Cpin_4770"/>
<dbReference type="Proteomes" id="UP000002215">
    <property type="component" value="Chromosome"/>
</dbReference>
<proteinExistence type="predicted"/>
<dbReference type="AlphaFoldDB" id="A0A979G7G4"/>